<dbReference type="Proteomes" id="UP000536179">
    <property type="component" value="Unassembled WGS sequence"/>
</dbReference>
<accession>A0A7W5DTW6</accession>
<keyword evidence="2" id="KW-1185">Reference proteome</keyword>
<dbReference type="AlphaFoldDB" id="A0A7W5DTW6"/>
<evidence type="ECO:0000313" key="2">
    <source>
        <dbReference type="Proteomes" id="UP000536179"/>
    </source>
</evidence>
<name>A0A7W5DTW6_9BACT</name>
<comment type="caution">
    <text evidence="1">The sequence shown here is derived from an EMBL/GenBank/DDBJ whole genome shotgun (WGS) entry which is preliminary data.</text>
</comment>
<evidence type="ECO:0000313" key="1">
    <source>
        <dbReference type="EMBL" id="MBB3204483.1"/>
    </source>
</evidence>
<dbReference type="EMBL" id="JACHXU010000001">
    <property type="protein sequence ID" value="MBB3204483.1"/>
    <property type="molecule type" value="Genomic_DNA"/>
</dbReference>
<dbReference type="RefSeq" id="WP_184300585.1">
    <property type="nucleotide sequence ID" value="NZ_JACHXU010000001.1"/>
</dbReference>
<proteinExistence type="predicted"/>
<reference evidence="1 2" key="1">
    <citation type="submission" date="2020-08" db="EMBL/GenBank/DDBJ databases">
        <title>Genomic Encyclopedia of Type Strains, Phase III (KMG-III): the genomes of soil and plant-associated and newly described type strains.</title>
        <authorList>
            <person name="Whitman W."/>
        </authorList>
    </citation>
    <scope>NUCLEOTIDE SEQUENCE [LARGE SCALE GENOMIC DNA]</scope>
    <source>
        <strain evidence="1 2">CECT 8075</strain>
    </source>
</reference>
<gene>
    <name evidence="1" type="ORF">FHS27_000247</name>
</gene>
<protein>
    <submittedName>
        <fullName evidence="1">Uncharacterized protein</fullName>
    </submittedName>
</protein>
<sequence length="230" mass="26087">MNFLCHALPHLVSSSLESSIQAVCTGVPDFLSVIDRKIRARGRAAEPFLDSEDPVMRAVARGITAHISDDRWFHGGVTFARMNLEFAVELRDRLPGDSGFRPSFVGHILIEMLLDSNYVIHQRGWADLYYDLFDEVPMDAIADCVNRISGKPTEKIPSTLRRFADTRFLYDYADDTLLLMRLNQVMSRVGLAALPEEVRRWLPEARAEVLRNHERLLSYPGQSTPYPPLG</sequence>
<organism evidence="1 2">
    <name type="scientific">Aporhodopirellula rubra</name>
    <dbReference type="NCBI Taxonomy" id="980271"/>
    <lineage>
        <taxon>Bacteria</taxon>
        <taxon>Pseudomonadati</taxon>
        <taxon>Planctomycetota</taxon>
        <taxon>Planctomycetia</taxon>
        <taxon>Pirellulales</taxon>
        <taxon>Pirellulaceae</taxon>
        <taxon>Aporhodopirellula</taxon>
    </lineage>
</organism>